<organism evidence="7 8">
    <name type="scientific">Bacteroides eggerthii</name>
    <dbReference type="NCBI Taxonomy" id="28111"/>
    <lineage>
        <taxon>Bacteria</taxon>
        <taxon>Pseudomonadati</taxon>
        <taxon>Bacteroidota</taxon>
        <taxon>Bacteroidia</taxon>
        <taxon>Bacteroidales</taxon>
        <taxon>Bacteroidaceae</taxon>
        <taxon>Bacteroides</taxon>
    </lineage>
</organism>
<proteinExistence type="predicted"/>
<dbReference type="Proteomes" id="UP000283538">
    <property type="component" value="Unassembled WGS sequence"/>
</dbReference>
<evidence type="ECO:0000256" key="1">
    <source>
        <dbReference type="SAM" id="MobiDB-lite"/>
    </source>
</evidence>
<accession>A0A380YI88</accession>
<gene>
    <name evidence="5" type="ORF">DW701_02935</name>
    <name evidence="6" type="ORF">EAJ03_12815</name>
    <name evidence="2" type="ORF">F2Z23_13405</name>
    <name evidence="3" type="ORF">HF841_16020</name>
    <name evidence="4" type="ORF">INE88_02995</name>
    <name evidence="7" type="ORF">NCTC11155_00519</name>
</gene>
<dbReference type="EMBL" id="VVZX01000019">
    <property type="protein sequence ID" value="KAA5272604.1"/>
    <property type="molecule type" value="Genomic_DNA"/>
</dbReference>
<evidence type="ECO:0000313" key="11">
    <source>
        <dbReference type="Proteomes" id="UP000335496"/>
    </source>
</evidence>
<evidence type="ECO:0000313" key="5">
    <source>
        <dbReference type="EMBL" id="RHF11755.1"/>
    </source>
</evidence>
<dbReference type="KEGG" id="beg:INE88_02995"/>
<evidence type="ECO:0000313" key="6">
    <source>
        <dbReference type="EMBL" id="RYT71875.1"/>
    </source>
</evidence>
<dbReference type="Proteomes" id="UP000335496">
    <property type="component" value="Unassembled WGS sequence"/>
</dbReference>
<dbReference type="RefSeq" id="WP_004289670.1">
    <property type="nucleotide sequence ID" value="NZ_CABKNQ010000019.1"/>
</dbReference>
<dbReference type="GeneID" id="93070461"/>
<dbReference type="Proteomes" id="UP000520291">
    <property type="component" value="Unassembled WGS sequence"/>
</dbReference>
<dbReference type="Proteomes" id="UP000254424">
    <property type="component" value="Unassembled WGS sequence"/>
</dbReference>
<feature type="compositionally biased region" description="Acidic residues" evidence="1">
    <location>
        <begin position="186"/>
        <end position="208"/>
    </location>
</feature>
<dbReference type="OrthoDB" id="594666at2"/>
<evidence type="ECO:0000313" key="3">
    <source>
        <dbReference type="EMBL" id="NME87502.1"/>
    </source>
</evidence>
<dbReference type="STRING" id="483216.BACEGG_01371"/>
<dbReference type="EMBL" id="QSLA01000002">
    <property type="protein sequence ID" value="RHF11755.1"/>
    <property type="molecule type" value="Genomic_DNA"/>
</dbReference>
<evidence type="ECO:0000313" key="2">
    <source>
        <dbReference type="EMBL" id="KAA5272604.1"/>
    </source>
</evidence>
<dbReference type="EMBL" id="CP072227">
    <property type="protein sequence ID" value="QUT46169.1"/>
    <property type="molecule type" value="Genomic_DNA"/>
</dbReference>
<dbReference type="EMBL" id="RCXL01000020">
    <property type="protein sequence ID" value="RYT71875.1"/>
    <property type="molecule type" value="Genomic_DNA"/>
</dbReference>
<sequence length="292" mass="33822">MTSAYLQQWIQHPEMLNKDTLYELRTLVARYPYFQSLRLLYLKNLYLLHDITFGAELRKAVLYVADRRVLFYLIEGDRYTLKSRKPSLLSSKVLEEEPSVDRTLSLIDAFLATIPEEHSQVTELDYTMDYTTYLLQDDGQSDSAPDDGQEAPKLRGHELIDGFIRKSESTELSVFERPVYLAEDSGAPEEEDSSFEEEETSFEEEEEASMSLPKHETPLPDGDGVYEEQAVQDGMDDSCFTETLAKIYVKQRRYDKALEIIKKLSLNYPKKNAYFADQIRFLEKLIINAKSK</sequence>
<evidence type="ECO:0000313" key="12">
    <source>
        <dbReference type="Proteomes" id="UP000520291"/>
    </source>
</evidence>
<reference evidence="2 11" key="3">
    <citation type="journal article" date="2019" name="Nat. Med.">
        <title>A library of human gut bacterial isolates paired with longitudinal multiomics data enables mechanistic microbiome research.</title>
        <authorList>
            <person name="Poyet M."/>
            <person name="Groussin M."/>
            <person name="Gibbons S.M."/>
            <person name="Avila-Pacheco J."/>
            <person name="Jiang X."/>
            <person name="Kearney S.M."/>
            <person name="Perrotta A.R."/>
            <person name="Berdy B."/>
            <person name="Zhao S."/>
            <person name="Lieberman T.D."/>
            <person name="Swanson P.K."/>
            <person name="Smith M."/>
            <person name="Roesemann S."/>
            <person name="Alexander J.E."/>
            <person name="Rich S.A."/>
            <person name="Livny J."/>
            <person name="Vlamakis H."/>
            <person name="Clish C."/>
            <person name="Bullock K."/>
            <person name="Deik A."/>
            <person name="Scott J."/>
            <person name="Pierce K.A."/>
            <person name="Xavier R.J."/>
            <person name="Alm E.J."/>
        </authorList>
    </citation>
    <scope>NUCLEOTIDE SEQUENCE [LARGE SCALE GENOMIC DNA]</scope>
    <source>
        <strain evidence="2 11">BIOML-A1</strain>
    </source>
</reference>
<evidence type="ECO:0000313" key="8">
    <source>
        <dbReference type="Proteomes" id="UP000254424"/>
    </source>
</evidence>
<reference evidence="5 9" key="2">
    <citation type="submission" date="2018-08" db="EMBL/GenBank/DDBJ databases">
        <title>A genome reference for cultivated species of the human gut microbiota.</title>
        <authorList>
            <person name="Zou Y."/>
            <person name="Xue W."/>
            <person name="Luo G."/>
        </authorList>
    </citation>
    <scope>NUCLEOTIDE SEQUENCE [LARGE SCALE GENOMIC DNA]</scope>
    <source>
        <strain evidence="5 9">AM26-26AC</strain>
    </source>
</reference>
<dbReference type="Proteomes" id="UP000291917">
    <property type="component" value="Unassembled WGS sequence"/>
</dbReference>
<feature type="region of interest" description="Disordered" evidence="1">
    <location>
        <begin position="180"/>
        <end position="217"/>
    </location>
</feature>
<reference evidence="7 8" key="1">
    <citation type="submission" date="2018-06" db="EMBL/GenBank/DDBJ databases">
        <authorList>
            <consortium name="Pathogen Informatics"/>
            <person name="Doyle S."/>
        </authorList>
    </citation>
    <scope>NUCLEOTIDE SEQUENCE [LARGE SCALE GENOMIC DNA]</scope>
    <source>
        <strain evidence="7 8">NCTC11155</strain>
    </source>
</reference>
<dbReference type="AlphaFoldDB" id="A0A380YI88"/>
<evidence type="ECO:0000313" key="10">
    <source>
        <dbReference type="Proteomes" id="UP000291917"/>
    </source>
</evidence>
<protein>
    <submittedName>
        <fullName evidence="2">Tetratricopeptide repeat protein</fullName>
    </submittedName>
</protein>
<dbReference type="EMBL" id="JABAGL010000024">
    <property type="protein sequence ID" value="NME87502.1"/>
    <property type="molecule type" value="Genomic_DNA"/>
</dbReference>
<evidence type="ECO:0000313" key="4">
    <source>
        <dbReference type="EMBL" id="QUT46169.1"/>
    </source>
</evidence>
<evidence type="ECO:0000313" key="9">
    <source>
        <dbReference type="Proteomes" id="UP000283538"/>
    </source>
</evidence>
<dbReference type="EMBL" id="UFSX01000001">
    <property type="protein sequence ID" value="SUV28569.1"/>
    <property type="molecule type" value="Genomic_DNA"/>
</dbReference>
<dbReference type="Proteomes" id="UP000679226">
    <property type="component" value="Chromosome"/>
</dbReference>
<reference evidence="3 12" key="5">
    <citation type="submission" date="2020-04" db="EMBL/GenBank/DDBJ databases">
        <authorList>
            <person name="Hitch T.C.A."/>
            <person name="Wylensek D."/>
            <person name="Clavel T."/>
        </authorList>
    </citation>
    <scope>NUCLEOTIDE SEQUENCE [LARGE SCALE GENOMIC DNA]</scope>
    <source>
        <strain evidence="3 12">WCA3-601-WT-5E</strain>
    </source>
</reference>
<evidence type="ECO:0000313" key="7">
    <source>
        <dbReference type="EMBL" id="SUV28569.1"/>
    </source>
</evidence>
<name>A0A380YI88_9BACE</name>
<reference evidence="6 10" key="4">
    <citation type="journal article" date="2019" name="Science, e1252229">
        <title>Invertible promoters mediate bacterial phase variation, antibiotic resistance, and host adaptation in the gut.</title>
        <authorList>
            <person name="Jiang X."/>
            <person name="Hall A.B."/>
            <person name="Arthur T.D."/>
            <person name="Plichta D.R."/>
            <person name="Covington C.T."/>
            <person name="Poyet M."/>
            <person name="Crothers J."/>
            <person name="Moses P.L."/>
            <person name="Tolonen A.C."/>
            <person name="Vlamakis H."/>
            <person name="Alm E.J."/>
            <person name="Xavier R.J."/>
        </authorList>
    </citation>
    <scope>NUCLEOTIDE SEQUENCE [LARGE SCALE GENOMIC DNA]</scope>
    <source>
        <strain evidence="6">Bj_0095</strain>
        <strain evidence="10">bj_0095</strain>
    </source>
</reference>
<reference evidence="4" key="6">
    <citation type="journal article" date="2021" name="PLoS Genet.">
        <title>Mobile Type VI secretion system loci of the gut Bacteroidales display extensive intra-ecosystem transfer, multi-species spread and geographical clustering.</title>
        <authorList>
            <person name="Garcia-Bayona L."/>
            <person name="Coyne M.J."/>
            <person name="Comstock L.E."/>
        </authorList>
    </citation>
    <scope>NUCLEOTIDE SEQUENCE</scope>
    <source>
        <strain evidence="4">CL11T00C20</strain>
    </source>
</reference>
<keyword evidence="11" id="KW-1185">Reference proteome</keyword>